<dbReference type="EMBL" id="VSRR010127121">
    <property type="protein sequence ID" value="MPD01435.1"/>
    <property type="molecule type" value="Genomic_DNA"/>
</dbReference>
<feature type="region of interest" description="Disordered" evidence="1">
    <location>
        <begin position="31"/>
        <end position="65"/>
    </location>
</feature>
<protein>
    <submittedName>
        <fullName evidence="2">Uncharacterized protein</fullName>
    </submittedName>
</protein>
<accession>A0A5B7K9V6</accession>
<evidence type="ECO:0000313" key="3">
    <source>
        <dbReference type="Proteomes" id="UP000324222"/>
    </source>
</evidence>
<proteinExistence type="predicted"/>
<comment type="caution">
    <text evidence="2">The sequence shown here is derived from an EMBL/GenBank/DDBJ whole genome shotgun (WGS) entry which is preliminary data.</text>
</comment>
<feature type="compositionally biased region" description="Polar residues" evidence="1">
    <location>
        <begin position="32"/>
        <end position="43"/>
    </location>
</feature>
<evidence type="ECO:0000313" key="2">
    <source>
        <dbReference type="EMBL" id="MPD01435.1"/>
    </source>
</evidence>
<reference evidence="2 3" key="1">
    <citation type="submission" date="2019-05" db="EMBL/GenBank/DDBJ databases">
        <title>Another draft genome of Portunus trituberculatus and its Hox gene families provides insights of decapod evolution.</title>
        <authorList>
            <person name="Jeong J.-H."/>
            <person name="Song I."/>
            <person name="Kim S."/>
            <person name="Choi T."/>
            <person name="Kim D."/>
            <person name="Ryu S."/>
            <person name="Kim W."/>
        </authorList>
    </citation>
    <scope>NUCLEOTIDE SEQUENCE [LARGE SCALE GENOMIC DNA]</scope>
    <source>
        <tissue evidence="2">Muscle</tissue>
    </source>
</reference>
<evidence type="ECO:0000256" key="1">
    <source>
        <dbReference type="SAM" id="MobiDB-lite"/>
    </source>
</evidence>
<name>A0A5B7K9V6_PORTR</name>
<feature type="compositionally biased region" description="Low complexity" evidence="1">
    <location>
        <begin position="44"/>
        <end position="58"/>
    </location>
</feature>
<dbReference type="Proteomes" id="UP000324222">
    <property type="component" value="Unassembled WGS sequence"/>
</dbReference>
<dbReference type="AlphaFoldDB" id="A0A5B7K9V6"/>
<gene>
    <name evidence="2" type="ORF">E2C01_096962</name>
</gene>
<organism evidence="2 3">
    <name type="scientific">Portunus trituberculatus</name>
    <name type="common">Swimming crab</name>
    <name type="synonym">Neptunus trituberculatus</name>
    <dbReference type="NCBI Taxonomy" id="210409"/>
    <lineage>
        <taxon>Eukaryota</taxon>
        <taxon>Metazoa</taxon>
        <taxon>Ecdysozoa</taxon>
        <taxon>Arthropoda</taxon>
        <taxon>Crustacea</taxon>
        <taxon>Multicrustacea</taxon>
        <taxon>Malacostraca</taxon>
        <taxon>Eumalacostraca</taxon>
        <taxon>Eucarida</taxon>
        <taxon>Decapoda</taxon>
        <taxon>Pleocyemata</taxon>
        <taxon>Brachyura</taxon>
        <taxon>Eubrachyura</taxon>
        <taxon>Portunoidea</taxon>
        <taxon>Portunidae</taxon>
        <taxon>Portuninae</taxon>
        <taxon>Portunus</taxon>
    </lineage>
</organism>
<sequence>MYSGYRMFVSNVSRGKYADQEKDGEVIEMAPFTQSVSPHNKQTVRSVSSVSNAGNVSSRGKERNK</sequence>
<keyword evidence="3" id="KW-1185">Reference proteome</keyword>